<protein>
    <recommendedName>
        <fullName evidence="2">SWIM-type domain-containing protein</fullName>
    </recommendedName>
</protein>
<dbReference type="Proteomes" id="UP000199679">
    <property type="component" value="Chromosome I"/>
</dbReference>
<reference evidence="3 4" key="1">
    <citation type="submission" date="2016-10" db="EMBL/GenBank/DDBJ databases">
        <authorList>
            <person name="de Groot N.N."/>
        </authorList>
    </citation>
    <scope>NUCLEOTIDE SEQUENCE [LARGE SCALE GENOMIC DNA]</scope>
    <source>
        <strain evidence="3 4">MP1X4</strain>
    </source>
</reference>
<feature type="domain" description="SWIM-type" evidence="2">
    <location>
        <begin position="78"/>
        <end position="110"/>
    </location>
</feature>
<evidence type="ECO:0000259" key="2">
    <source>
        <dbReference type="PROSITE" id="PS50966"/>
    </source>
</evidence>
<dbReference type="GO" id="GO:0008270">
    <property type="term" value="F:zinc ion binding"/>
    <property type="evidence" value="ECO:0007669"/>
    <property type="project" value="UniProtKB-KW"/>
</dbReference>
<dbReference type="AlphaFoldDB" id="A0A1H1M8Y3"/>
<evidence type="ECO:0000313" key="3">
    <source>
        <dbReference type="EMBL" id="SDR83218.1"/>
    </source>
</evidence>
<name>A0A1H1M8Y3_MUCMA</name>
<dbReference type="RefSeq" id="WP_091367528.1">
    <property type="nucleotide sequence ID" value="NZ_LT629740.1"/>
</dbReference>
<proteinExistence type="predicted"/>
<keyword evidence="4" id="KW-1185">Reference proteome</keyword>
<evidence type="ECO:0000313" key="4">
    <source>
        <dbReference type="Proteomes" id="UP000199679"/>
    </source>
</evidence>
<organism evidence="3 4">
    <name type="scientific">Mucilaginibacter mallensis</name>
    <dbReference type="NCBI Taxonomy" id="652787"/>
    <lineage>
        <taxon>Bacteria</taxon>
        <taxon>Pseudomonadati</taxon>
        <taxon>Bacteroidota</taxon>
        <taxon>Sphingobacteriia</taxon>
        <taxon>Sphingobacteriales</taxon>
        <taxon>Sphingobacteriaceae</taxon>
        <taxon>Mucilaginibacter</taxon>
    </lineage>
</organism>
<keyword evidence="1" id="KW-0862">Zinc</keyword>
<dbReference type="STRING" id="652787.SAMN05216490_0023"/>
<dbReference type="PROSITE" id="PS50966">
    <property type="entry name" value="ZF_SWIM"/>
    <property type="match status" value="1"/>
</dbReference>
<keyword evidence="1" id="KW-0863">Zinc-finger</keyword>
<dbReference type="EMBL" id="LT629740">
    <property type="protein sequence ID" value="SDR83218.1"/>
    <property type="molecule type" value="Genomic_DNA"/>
</dbReference>
<evidence type="ECO:0000256" key="1">
    <source>
        <dbReference type="PROSITE-ProRule" id="PRU00325"/>
    </source>
</evidence>
<dbReference type="InterPro" id="IPR007527">
    <property type="entry name" value="Znf_SWIM"/>
</dbReference>
<keyword evidence="1" id="KW-0479">Metal-binding</keyword>
<sequence>MAKKIKLGTILPADTFFYTIPFDPPGQRVTREMLAQHFPEPKGRRAHMGIHTEYKAFKSGLISVEVKAPDDSKNMLFLHVGITELDVACTCGMPEGKLCYHGYMGLYSIAWQHYLELDRFYWPGISADDSLRNKFLITDIHKDWISVKPKPLYGNIFKSAIGFKGDQHLSIKEAASIANVVSGGKEAIAYCLAYNVGNQSNSHLPVLMSCLGITSKRDKEVVSFKQFGRRDKPITNIAYTPNQQQLNDISFQQYEIVKRINSSSGEGKKHEMVEAKQAMLTLWEQVIPLLLKEKYNYRYYTYWLKYLKYKPRKTDMRDCKYSLERPVLSFLLKFHQDHFSLTAIVLVNGNALKFDYKPHLFVFDDITGLCYLMATVQDDNLLMWMLSNNRRLTVMKEHFIEFHDTFLAKLNTCYMVSFTDPISKKTVPYSFELVTDQIIKQDDYGN</sequence>
<dbReference type="OrthoDB" id="631891at2"/>
<gene>
    <name evidence="3" type="ORF">SAMN05216490_0023</name>
</gene>
<accession>A0A1H1M8Y3</accession>